<accession>A0A0G1ZQY2</accession>
<dbReference type="Proteomes" id="UP000034846">
    <property type="component" value="Unassembled WGS sequence"/>
</dbReference>
<dbReference type="AlphaFoldDB" id="A0A0G1ZQY2"/>
<evidence type="ECO:0000313" key="2">
    <source>
        <dbReference type="EMBL" id="KKW30617.1"/>
    </source>
</evidence>
<proteinExistence type="predicted"/>
<name>A0A0G1ZQY2_9BACT</name>
<dbReference type="Gene3D" id="2.40.300.10">
    <property type="entry name" value="Head decoration protein D"/>
    <property type="match status" value="1"/>
</dbReference>
<comment type="caution">
    <text evidence="2">The sequence shown here is derived from an EMBL/GenBank/DDBJ whole genome shotgun (WGS) entry which is preliminary data.</text>
</comment>
<organism evidence="2 3">
    <name type="scientific">Candidatus Uhrbacteria bacterium GW2011_GWD2_52_7</name>
    <dbReference type="NCBI Taxonomy" id="1618989"/>
    <lineage>
        <taxon>Bacteria</taxon>
        <taxon>Candidatus Uhriibacteriota</taxon>
    </lineage>
</organism>
<evidence type="ECO:0000313" key="3">
    <source>
        <dbReference type="Proteomes" id="UP000034846"/>
    </source>
</evidence>
<feature type="region of interest" description="Disordered" evidence="1">
    <location>
        <begin position="1027"/>
        <end position="1047"/>
    </location>
</feature>
<evidence type="ECO:0000256" key="1">
    <source>
        <dbReference type="SAM" id="MobiDB-lite"/>
    </source>
</evidence>
<reference evidence="2 3" key="1">
    <citation type="journal article" date="2015" name="Nature">
        <title>rRNA introns, odd ribosomes, and small enigmatic genomes across a large radiation of phyla.</title>
        <authorList>
            <person name="Brown C.T."/>
            <person name="Hug L.A."/>
            <person name="Thomas B.C."/>
            <person name="Sharon I."/>
            <person name="Castelle C.J."/>
            <person name="Singh A."/>
            <person name="Wilkins M.J."/>
            <person name="Williams K.H."/>
            <person name="Banfield J.F."/>
        </authorList>
    </citation>
    <scope>NUCLEOTIDE SEQUENCE [LARGE SCALE GENOMIC DNA]</scope>
</reference>
<dbReference type="EMBL" id="LCRD01000007">
    <property type="protein sequence ID" value="KKW30617.1"/>
    <property type="molecule type" value="Genomic_DNA"/>
</dbReference>
<gene>
    <name evidence="2" type="ORF">UY72_C0007G0014</name>
</gene>
<sequence>MNIAASDDFAVGGTSLVAPFSVDESLNVVRIGDGANDANDPKITFYASDATDSGTLSYADSDTFAFEGGYLTHAYAQDQSALVADWYKSLFGSTNIINTSGAGVDLDISAVEAAANYSGALGAGSSTNVYSLVGQTLIDAASAVLTQGIGVLGTVTNQSTNVAAVNGAGYLAGGEFSVTHSSAQTISSAYGVYSYLEADAGTITTGTAVSGEVLGGAGSFTTGYGGRFLNLNEGATRYGVYAEASGGATANYAGYFASGLVQIDADVTADAMTFATGAGDLAVADGIENHGGGRFGDVNDVDDFIFTTAVTTTPGIQMVAGQLTSGTGLTVLRADDGGATAFSGKLVNIGQHDTTSGAGMALNVIQSGTGDAIAVRIAQDTVADQTNGAGGTTIGGQALVLETLEAGSNDDIMLIRSNGQVVLAIETDGSVLSDNGYSAAGADYAEYFPTTDTTLGFYEVTCVDETESLSVKRCEAGNQNLVGVISSDPGFIGNMPQNGATGNVLVGMVGQIDTYVNADEGAIEIGDPISTSSTRAGYGAKAQGPARIIGFALESRTSGTGIIKVLVQPQWYGGDVLSANGSAMQVSTDIVMAPLTDATALSTSIASHGLSFRGSVWMGSAAVDRQMSIETSVSATDDYRLSVQNSDGNEVVAISDDGDLVLTGKLYPSDRGAAQQNRYMYYDGSAGPGGDFMRTNASGWATGSYDFAEMFPSPDALSPGEVVVFGDAKEAVKRSPSTPYFQAAGVVSTRPGFLAGENVSGSYPIALAGRVPTYVSGENGAIAIGDPLTTSTRPGYAMKATEAGPIIGYATESFAGTTGSIIVYINVSYFDGGPTAEGPAAENTVSELAINASAFDLSGTINLNGGNILSVASLEGIGNNWRLEEDGDFVTHGRLVQLIQSFQGEDVETYASASRQMTIELTGTSMLESGTAVVRFDEIDPLFNDIISPTAPYRVFLTPYAATGALYAAERTGSGFVIRDVGGANEVMVDWMVVAVHKDYEMIEVERETPSTPQVEIVIEDTVSEPVVTPSQESEFPEATLNEPSEEVSEVVEDALPTMPDSSTSEADIVTIPDVLEPVSEPVVVPLEP</sequence>
<protein>
    <submittedName>
        <fullName evidence="2">FG-GAP repeat protein</fullName>
    </submittedName>
</protein>